<reference evidence="4 5" key="1">
    <citation type="submission" date="2013-08" db="EMBL/GenBank/DDBJ databases">
        <authorList>
            <person name="Durkin A.S."/>
            <person name="Haft D.R."/>
            <person name="McCorrison J."/>
            <person name="Torralba M."/>
            <person name="Gillis M."/>
            <person name="Haft D.H."/>
            <person name="Methe B."/>
            <person name="Sutton G."/>
            <person name="Nelson K.E."/>
        </authorList>
    </citation>
    <scope>NUCLEOTIDE SEQUENCE [LARGE SCALE GENOMIC DNA]</scope>
    <source>
        <strain evidence="4 5">F0068</strain>
    </source>
</reference>
<dbReference type="Gene3D" id="1.25.40.20">
    <property type="entry name" value="Ankyrin repeat-containing domain"/>
    <property type="match status" value="1"/>
</dbReference>
<dbReference type="AlphaFoldDB" id="U2KYQ1"/>
<dbReference type="PATRIC" id="fig|1081904.3.peg.603"/>
<keyword evidence="5" id="KW-1185">Reference proteome</keyword>
<evidence type="ECO:0000256" key="1">
    <source>
        <dbReference type="ARBA" id="ARBA00022737"/>
    </source>
</evidence>
<dbReference type="PANTHER" id="PTHR24189">
    <property type="entry name" value="MYOTROPHIN"/>
    <property type="match status" value="1"/>
</dbReference>
<evidence type="ECO:0000313" key="4">
    <source>
        <dbReference type="EMBL" id="ERK03547.1"/>
    </source>
</evidence>
<dbReference type="PROSITE" id="PS50297">
    <property type="entry name" value="ANK_REP_REGION"/>
    <property type="match status" value="2"/>
</dbReference>
<keyword evidence="2 3" id="KW-0040">ANK repeat</keyword>
<dbReference type="EMBL" id="AWET01000008">
    <property type="protein sequence ID" value="ERK03547.1"/>
    <property type="molecule type" value="Genomic_DNA"/>
</dbReference>
<name>U2KYQ1_9BACT</name>
<gene>
    <name evidence="4" type="ORF">HMPREF1218_0170</name>
</gene>
<dbReference type="RefSeq" id="WP_021583185.1">
    <property type="nucleotide sequence ID" value="NZ_AWET01000008.1"/>
</dbReference>
<evidence type="ECO:0000313" key="5">
    <source>
        <dbReference type="Proteomes" id="UP000016600"/>
    </source>
</evidence>
<feature type="repeat" description="ANK" evidence="3">
    <location>
        <begin position="63"/>
        <end position="95"/>
    </location>
</feature>
<dbReference type="InterPro" id="IPR050745">
    <property type="entry name" value="Multifunctional_regulatory"/>
</dbReference>
<keyword evidence="1" id="KW-0677">Repeat</keyword>
<dbReference type="SUPFAM" id="SSF48403">
    <property type="entry name" value="Ankyrin repeat"/>
    <property type="match status" value="1"/>
</dbReference>
<feature type="repeat" description="ANK" evidence="3">
    <location>
        <begin position="137"/>
        <end position="169"/>
    </location>
</feature>
<dbReference type="SMART" id="SM00248">
    <property type="entry name" value="ANK"/>
    <property type="match status" value="5"/>
</dbReference>
<dbReference type="Proteomes" id="UP000016600">
    <property type="component" value="Unassembled WGS sequence"/>
</dbReference>
<comment type="caution">
    <text evidence="4">The sequence shown here is derived from an EMBL/GenBank/DDBJ whole genome shotgun (WGS) entry which is preliminary data.</text>
</comment>
<feature type="repeat" description="ANK" evidence="3">
    <location>
        <begin position="105"/>
        <end position="138"/>
    </location>
</feature>
<dbReference type="Pfam" id="PF12796">
    <property type="entry name" value="Ank_2"/>
    <property type="match status" value="1"/>
</dbReference>
<proteinExistence type="predicted"/>
<evidence type="ECO:0000256" key="3">
    <source>
        <dbReference type="PROSITE-ProRule" id="PRU00023"/>
    </source>
</evidence>
<accession>U2KYQ1</accession>
<dbReference type="InterPro" id="IPR002110">
    <property type="entry name" value="Ankyrin_rpt"/>
</dbReference>
<dbReference type="InterPro" id="IPR036770">
    <property type="entry name" value="Ankyrin_rpt-contain_sf"/>
</dbReference>
<dbReference type="PROSITE" id="PS50088">
    <property type="entry name" value="ANK_REPEAT"/>
    <property type="match status" value="3"/>
</dbReference>
<sequence length="252" mass="28580">MKKFLAILLITLNSCSMFNSKPPYASYFSKEEYPIIEAIHNKDKETLRNMMKQSWNINSRGKEGMTYLEYTVFTDNYKMTEFLLENGADPNLLSLVDPNDRYGPEGMLPLSSACHSKHSIKFVKLLIKYGANINDDRAPLPIFSAALNNDKRKIEYLLEHGADINKLQKGFRTVITAEATAGKWPMVLWLLDKGADPMKAGKNKSNVAVWVQERMDGTGLTEDGECVKARLESIGVKFPYRPAKKDNTETER</sequence>
<evidence type="ECO:0000256" key="2">
    <source>
        <dbReference type="ARBA" id="ARBA00023043"/>
    </source>
</evidence>
<protein>
    <submittedName>
        <fullName evidence="4">Ankyrin repeat protein</fullName>
    </submittedName>
</protein>
<organism evidence="4 5">
    <name type="scientific">Hoylesella pleuritidis F0068</name>
    <dbReference type="NCBI Taxonomy" id="1081904"/>
    <lineage>
        <taxon>Bacteria</taxon>
        <taxon>Pseudomonadati</taxon>
        <taxon>Bacteroidota</taxon>
        <taxon>Bacteroidia</taxon>
        <taxon>Bacteroidales</taxon>
        <taxon>Prevotellaceae</taxon>
        <taxon>Hoylesella</taxon>
    </lineage>
</organism>